<keyword evidence="3" id="KW-0456">Lyase</keyword>
<dbReference type="InterPro" id="IPR050251">
    <property type="entry name" value="HpcH-HpaI_aldolase"/>
</dbReference>
<name>A0A3P1CNM0_9BACT</name>
<dbReference type="InterPro" id="IPR005000">
    <property type="entry name" value="Aldolase/citrate-lyase_domain"/>
</dbReference>
<dbReference type="Proteomes" id="UP000274271">
    <property type="component" value="Unassembled WGS sequence"/>
</dbReference>
<organism evidence="5 6">
    <name type="scientific">Larkinella knui</name>
    <dbReference type="NCBI Taxonomy" id="2025310"/>
    <lineage>
        <taxon>Bacteria</taxon>
        <taxon>Pseudomonadati</taxon>
        <taxon>Bacteroidota</taxon>
        <taxon>Cytophagia</taxon>
        <taxon>Cytophagales</taxon>
        <taxon>Spirosomataceae</taxon>
        <taxon>Larkinella</taxon>
    </lineage>
</organism>
<dbReference type="PANTHER" id="PTHR30502:SF0">
    <property type="entry name" value="PHOSPHOENOLPYRUVATE CARBOXYLASE FAMILY PROTEIN"/>
    <property type="match status" value="1"/>
</dbReference>
<dbReference type="InterPro" id="IPR040442">
    <property type="entry name" value="Pyrv_kinase-like_dom_sf"/>
</dbReference>
<evidence type="ECO:0000256" key="2">
    <source>
        <dbReference type="ARBA" id="ARBA00022723"/>
    </source>
</evidence>
<dbReference type="PANTHER" id="PTHR30502">
    <property type="entry name" value="2-KETO-3-DEOXY-L-RHAMNONATE ALDOLASE"/>
    <property type="match status" value="1"/>
</dbReference>
<gene>
    <name evidence="5" type="ORF">EHT87_09975</name>
</gene>
<dbReference type="GO" id="GO:0046872">
    <property type="term" value="F:metal ion binding"/>
    <property type="evidence" value="ECO:0007669"/>
    <property type="project" value="UniProtKB-KW"/>
</dbReference>
<comment type="caution">
    <text evidence="5">The sequence shown here is derived from an EMBL/GenBank/DDBJ whole genome shotgun (WGS) entry which is preliminary data.</text>
</comment>
<evidence type="ECO:0000256" key="3">
    <source>
        <dbReference type="ARBA" id="ARBA00023239"/>
    </source>
</evidence>
<dbReference type="RefSeq" id="WP_124906487.1">
    <property type="nucleotide sequence ID" value="NZ_RQJP01000002.1"/>
</dbReference>
<dbReference type="GO" id="GO:0005737">
    <property type="term" value="C:cytoplasm"/>
    <property type="evidence" value="ECO:0007669"/>
    <property type="project" value="TreeGrafter"/>
</dbReference>
<dbReference type="Gene3D" id="3.20.20.60">
    <property type="entry name" value="Phosphoenolpyruvate-binding domains"/>
    <property type="match status" value="1"/>
</dbReference>
<dbReference type="EMBL" id="RQJP01000002">
    <property type="protein sequence ID" value="RRB14885.1"/>
    <property type="molecule type" value="Genomic_DNA"/>
</dbReference>
<dbReference type="AlphaFoldDB" id="A0A3P1CNM0"/>
<dbReference type="GO" id="GO:0016832">
    <property type="term" value="F:aldehyde-lyase activity"/>
    <property type="evidence" value="ECO:0007669"/>
    <property type="project" value="TreeGrafter"/>
</dbReference>
<evidence type="ECO:0000259" key="4">
    <source>
        <dbReference type="Pfam" id="PF03328"/>
    </source>
</evidence>
<keyword evidence="2" id="KW-0479">Metal-binding</keyword>
<dbReference type="OrthoDB" id="86160at2"/>
<evidence type="ECO:0000256" key="1">
    <source>
        <dbReference type="ARBA" id="ARBA00005568"/>
    </source>
</evidence>
<dbReference type="InterPro" id="IPR015813">
    <property type="entry name" value="Pyrv/PenolPyrv_kinase-like_dom"/>
</dbReference>
<evidence type="ECO:0000313" key="5">
    <source>
        <dbReference type="EMBL" id="RRB14885.1"/>
    </source>
</evidence>
<protein>
    <submittedName>
        <fullName evidence="5">Aldolase</fullName>
    </submittedName>
</protein>
<sequence length="275" mass="30338">MKMRESRVLKKLRAGEIASCFKINFADGQASELAAMLGFDCLWLDQEHLAQNWSVINAHVWAAKAHNVDVMVRVPRGSYSDYVKPLELDATGILVPHIMSAQDARNVVQMTRFHPVGRRAIDGGSADGSYTNLDFNEYLRQANEQRFVIVQIEDPEPLEELDEIASIEGVDGLFFGPGDFSQAIGAPGEWHHPRLVEARKRVAEAANRHGKIAATTGSVDRLAEFVGMGYRFVSVGADVIGVNTYCQNILTKFEQVRAGSRETTVATQTAQGGYK</sequence>
<proteinExistence type="inferred from homology"/>
<comment type="similarity">
    <text evidence="1">Belongs to the HpcH/HpaI aldolase family.</text>
</comment>
<reference evidence="5 6" key="1">
    <citation type="submission" date="2018-11" db="EMBL/GenBank/DDBJ databases">
        <authorList>
            <person name="Zhou Z."/>
            <person name="Wang G."/>
        </authorList>
    </citation>
    <scope>NUCLEOTIDE SEQUENCE [LARGE SCALE GENOMIC DNA]</scope>
    <source>
        <strain evidence="5 6">KCTC42998</strain>
    </source>
</reference>
<accession>A0A3P1CNM0</accession>
<dbReference type="Pfam" id="PF03328">
    <property type="entry name" value="HpcH_HpaI"/>
    <property type="match status" value="1"/>
</dbReference>
<evidence type="ECO:0000313" key="6">
    <source>
        <dbReference type="Proteomes" id="UP000274271"/>
    </source>
</evidence>
<feature type="domain" description="HpcH/HpaI aldolase/citrate lyase" evidence="4">
    <location>
        <begin position="32"/>
        <end position="239"/>
    </location>
</feature>
<keyword evidence="6" id="KW-1185">Reference proteome</keyword>
<dbReference type="SUPFAM" id="SSF51621">
    <property type="entry name" value="Phosphoenolpyruvate/pyruvate domain"/>
    <property type="match status" value="1"/>
</dbReference>